<organism evidence="1 2">
    <name type="scientific">Orientia tsutsugamushi str. TA716</name>
    <dbReference type="NCBI Taxonomy" id="1359175"/>
    <lineage>
        <taxon>Bacteria</taxon>
        <taxon>Pseudomonadati</taxon>
        <taxon>Pseudomonadota</taxon>
        <taxon>Alphaproteobacteria</taxon>
        <taxon>Rickettsiales</taxon>
        <taxon>Rickettsiaceae</taxon>
        <taxon>Rickettsieae</taxon>
        <taxon>Orientia</taxon>
    </lineage>
</organism>
<dbReference type="PATRIC" id="fig|1359175.3.peg.1625"/>
<gene>
    <name evidence="1" type="ORF">OTSTA716_2827</name>
</gene>
<reference evidence="1 2" key="1">
    <citation type="submission" date="2015-01" db="EMBL/GenBank/DDBJ databases">
        <title>Genome Sequencing of Rickettsiales.</title>
        <authorList>
            <person name="Daugherty S.C."/>
            <person name="Su Q."/>
            <person name="Abolude K."/>
            <person name="Beier-Sexton M."/>
            <person name="Carlyon J.A."/>
            <person name="Carter R."/>
            <person name="Day N.P."/>
            <person name="Dumler S.J."/>
            <person name="Dyachenko V."/>
            <person name="Godinez A."/>
            <person name="Kurtti T.J."/>
            <person name="Lichay M."/>
            <person name="Mullins K.E."/>
            <person name="Ott S."/>
            <person name="Pappas-Brown V."/>
            <person name="Paris D.H."/>
            <person name="Patel P."/>
            <person name="Richards A.L."/>
            <person name="Sadzewicz L."/>
            <person name="Sears K."/>
            <person name="Seidman D."/>
            <person name="Sengamalay N."/>
            <person name="Stenos J."/>
            <person name="Tallon L.J."/>
            <person name="Vincent G."/>
            <person name="Fraser C.M."/>
            <person name="Munderloh U."/>
            <person name="Dunning-Hotopp J.C."/>
        </authorList>
    </citation>
    <scope>NUCLEOTIDE SEQUENCE [LARGE SCALE GENOMIC DNA]</scope>
    <source>
        <strain evidence="1 2">TA716</strain>
    </source>
</reference>
<accession>A0A0F3NNQ0</accession>
<dbReference type="RefSeq" id="WP_045917833.1">
    <property type="nucleotide sequence ID" value="NZ_LAOA01000233.1"/>
</dbReference>
<dbReference type="Proteomes" id="UP000033671">
    <property type="component" value="Unassembled WGS sequence"/>
</dbReference>
<evidence type="ECO:0000313" key="1">
    <source>
        <dbReference type="EMBL" id="KJV69680.1"/>
    </source>
</evidence>
<proteinExistence type="predicted"/>
<evidence type="ECO:0000313" key="2">
    <source>
        <dbReference type="Proteomes" id="UP000033671"/>
    </source>
</evidence>
<protein>
    <submittedName>
        <fullName evidence="1">Putative conjugative transfer protein TraA</fullName>
    </submittedName>
</protein>
<name>A0A0F3NNQ0_ORITS</name>
<dbReference type="EMBL" id="LAOA01000233">
    <property type="protein sequence ID" value="KJV69680.1"/>
    <property type="molecule type" value="Genomic_DNA"/>
</dbReference>
<dbReference type="AlphaFoldDB" id="A0A0F3NNQ0"/>
<sequence>MLKSSKDIPDPTAREQLVQQVLSSNRILELYHDDGESSKYFTTIEVRNEETRIIRIANKSIIRFITTIFTILKVISKV</sequence>
<comment type="caution">
    <text evidence="1">The sequence shown here is derived from an EMBL/GenBank/DDBJ whole genome shotgun (WGS) entry which is preliminary data.</text>
</comment>